<evidence type="ECO:0000256" key="8">
    <source>
        <dbReference type="ARBA" id="ARBA00022989"/>
    </source>
</evidence>
<dbReference type="PROSITE" id="PS50893">
    <property type="entry name" value="ABC_TRANSPORTER_2"/>
    <property type="match status" value="2"/>
</dbReference>
<keyword evidence="16" id="KW-1185">Reference proteome</keyword>
<name>A0A7J6WW07_THATH</name>
<dbReference type="InterPro" id="IPR003593">
    <property type="entry name" value="AAA+_ATPase"/>
</dbReference>
<dbReference type="Gene3D" id="3.40.50.300">
    <property type="entry name" value="P-loop containing nucleotide triphosphate hydrolases"/>
    <property type="match status" value="2"/>
</dbReference>
<dbReference type="GO" id="GO:0090374">
    <property type="term" value="P:oligopeptide export from mitochondrion"/>
    <property type="evidence" value="ECO:0007669"/>
    <property type="project" value="TreeGrafter"/>
</dbReference>
<keyword evidence="10" id="KW-0325">Glycoprotein</keyword>
<evidence type="ECO:0000256" key="9">
    <source>
        <dbReference type="ARBA" id="ARBA00023136"/>
    </source>
</evidence>
<evidence type="ECO:0000256" key="3">
    <source>
        <dbReference type="ARBA" id="ARBA00022448"/>
    </source>
</evidence>
<feature type="domain" description="ABC transmembrane type-1" evidence="14">
    <location>
        <begin position="52"/>
        <end position="339"/>
    </location>
</feature>
<dbReference type="GO" id="GO:0010329">
    <property type="term" value="F:auxin efflux transmembrane transporter activity"/>
    <property type="evidence" value="ECO:0007669"/>
    <property type="project" value="UniProtKB-ARBA"/>
</dbReference>
<evidence type="ECO:0000256" key="1">
    <source>
        <dbReference type="ARBA" id="ARBA00004651"/>
    </source>
</evidence>
<dbReference type="PANTHER" id="PTHR43394">
    <property type="entry name" value="ATP-DEPENDENT PERMEASE MDL1, MITOCHONDRIAL"/>
    <property type="match status" value="1"/>
</dbReference>
<dbReference type="GO" id="GO:0005524">
    <property type="term" value="F:ATP binding"/>
    <property type="evidence" value="ECO:0007669"/>
    <property type="project" value="UniProtKB-KW"/>
</dbReference>
<feature type="transmembrane region" description="Helical" evidence="12">
    <location>
        <begin position="846"/>
        <end position="865"/>
    </location>
</feature>
<dbReference type="Pfam" id="PF00005">
    <property type="entry name" value="ABC_tran"/>
    <property type="match status" value="2"/>
</dbReference>
<evidence type="ECO:0000256" key="12">
    <source>
        <dbReference type="SAM" id="Phobius"/>
    </source>
</evidence>
<feature type="transmembrane region" description="Helical" evidence="12">
    <location>
        <begin position="699"/>
        <end position="723"/>
    </location>
</feature>
<dbReference type="GO" id="GO:0005743">
    <property type="term" value="C:mitochondrial inner membrane"/>
    <property type="evidence" value="ECO:0007669"/>
    <property type="project" value="TreeGrafter"/>
</dbReference>
<feature type="region of interest" description="Disordered" evidence="11">
    <location>
        <begin position="1"/>
        <end position="27"/>
    </location>
</feature>
<evidence type="ECO:0000256" key="11">
    <source>
        <dbReference type="SAM" id="MobiDB-lite"/>
    </source>
</evidence>
<feature type="transmembrane region" description="Helical" evidence="12">
    <location>
        <begin position="816"/>
        <end position="840"/>
    </location>
</feature>
<feature type="transmembrane region" description="Helical" evidence="12">
    <location>
        <begin position="743"/>
        <end position="767"/>
    </location>
</feature>
<dbReference type="CDD" id="cd18577">
    <property type="entry name" value="ABC_6TM_Pgp_ABCB1_D1_like"/>
    <property type="match status" value="1"/>
</dbReference>
<dbReference type="GO" id="GO:0016887">
    <property type="term" value="F:ATP hydrolysis activity"/>
    <property type="evidence" value="ECO:0007669"/>
    <property type="project" value="InterPro"/>
</dbReference>
<keyword evidence="4 12" id="KW-0812">Transmembrane</keyword>
<feature type="domain" description="ABC transporter" evidence="13">
    <location>
        <begin position="1024"/>
        <end position="1261"/>
    </location>
</feature>
<dbReference type="CDD" id="cd03249">
    <property type="entry name" value="ABC_MTABC3_MDL1_MDL2"/>
    <property type="match status" value="2"/>
</dbReference>
<dbReference type="InterPro" id="IPR003439">
    <property type="entry name" value="ABC_transporter-like_ATP-bd"/>
</dbReference>
<dbReference type="Proteomes" id="UP000554482">
    <property type="component" value="Unassembled WGS sequence"/>
</dbReference>
<evidence type="ECO:0000256" key="2">
    <source>
        <dbReference type="ARBA" id="ARBA00007577"/>
    </source>
</evidence>
<keyword evidence="7" id="KW-0067">ATP-binding</keyword>
<dbReference type="AlphaFoldDB" id="A0A7J6WW07"/>
<dbReference type="InterPro" id="IPR036640">
    <property type="entry name" value="ABC1_TM_sf"/>
</dbReference>
<feature type="region of interest" description="Disordered" evidence="11">
    <location>
        <begin position="614"/>
        <end position="633"/>
    </location>
</feature>
<keyword evidence="3" id="KW-0813">Transport</keyword>
<reference evidence="15 16" key="1">
    <citation type="submission" date="2020-06" db="EMBL/GenBank/DDBJ databases">
        <title>Transcriptomic and genomic resources for Thalictrum thalictroides and T. hernandezii: Facilitating candidate gene discovery in an emerging model plant lineage.</title>
        <authorList>
            <person name="Arias T."/>
            <person name="Riano-Pachon D.M."/>
            <person name="Di Stilio V.S."/>
        </authorList>
    </citation>
    <scope>NUCLEOTIDE SEQUENCE [LARGE SCALE GENOMIC DNA]</scope>
    <source>
        <strain evidence="16">cv. WT478/WT964</strain>
        <tissue evidence="15">Leaves</tissue>
    </source>
</reference>
<gene>
    <name evidence="15" type="ORF">FRX31_009660</name>
</gene>
<evidence type="ECO:0000256" key="4">
    <source>
        <dbReference type="ARBA" id="ARBA00022692"/>
    </source>
</evidence>
<feature type="transmembrane region" description="Helical" evidence="12">
    <location>
        <begin position="95"/>
        <end position="119"/>
    </location>
</feature>
<evidence type="ECO:0000313" key="15">
    <source>
        <dbReference type="EMBL" id="KAF5200750.1"/>
    </source>
</evidence>
<dbReference type="GO" id="GO:0010328">
    <property type="term" value="F:auxin influx transmembrane transporter activity"/>
    <property type="evidence" value="ECO:0007669"/>
    <property type="project" value="UniProtKB-ARBA"/>
</dbReference>
<keyword evidence="9 12" id="KW-0472">Membrane</keyword>
<evidence type="ECO:0000259" key="13">
    <source>
        <dbReference type="PROSITE" id="PS50893"/>
    </source>
</evidence>
<accession>A0A7J6WW07</accession>
<feature type="domain" description="ABC transporter" evidence="13">
    <location>
        <begin position="374"/>
        <end position="610"/>
    </location>
</feature>
<dbReference type="PROSITE" id="PS50929">
    <property type="entry name" value="ABC_TM1F"/>
    <property type="match status" value="2"/>
</dbReference>
<dbReference type="FunFam" id="1.20.1560.10:FF:000044">
    <property type="entry name" value="ABC transporter B family member 9"/>
    <property type="match status" value="1"/>
</dbReference>
<dbReference type="CDD" id="cd18578">
    <property type="entry name" value="ABC_6TM_Pgp_ABCB1_D2_like"/>
    <property type="match status" value="1"/>
</dbReference>
<comment type="subcellular location">
    <subcellularLocation>
        <location evidence="1">Cell membrane</location>
        <topology evidence="1">Multi-pass membrane protein</topology>
    </subcellularLocation>
</comment>
<feature type="transmembrane region" description="Helical" evidence="12">
    <location>
        <begin position="48"/>
        <end position="75"/>
    </location>
</feature>
<dbReference type="GO" id="GO:0005886">
    <property type="term" value="C:plasma membrane"/>
    <property type="evidence" value="ECO:0007669"/>
    <property type="project" value="UniProtKB-SubCell"/>
</dbReference>
<dbReference type="SUPFAM" id="SSF90123">
    <property type="entry name" value="ABC transporter transmembrane region"/>
    <property type="match status" value="2"/>
</dbReference>
<keyword evidence="6" id="KW-0547">Nucleotide-binding</keyword>
<feature type="domain" description="ABC transmembrane type-1" evidence="14">
    <location>
        <begin position="703"/>
        <end position="989"/>
    </location>
</feature>
<keyword evidence="5" id="KW-0677">Repeat</keyword>
<feature type="transmembrane region" description="Helical" evidence="12">
    <location>
        <begin position="963"/>
        <end position="983"/>
    </location>
</feature>
<dbReference type="Pfam" id="PF00664">
    <property type="entry name" value="ABC_membrane"/>
    <property type="match status" value="2"/>
</dbReference>
<dbReference type="Gene3D" id="1.20.1560.10">
    <property type="entry name" value="ABC transporter type 1, transmembrane domain"/>
    <property type="match status" value="3"/>
</dbReference>
<feature type="compositionally biased region" description="Basic and acidic residues" evidence="11">
    <location>
        <begin position="614"/>
        <end position="628"/>
    </location>
</feature>
<sequence>MKESSAVKTEKYSGKAHDEKDSEKTKEVNDTNSIPLYMLFSFPDAADIVLMVLGTIAALANGLSIPITTYIFGQLLDTFGGAIDRNNIVQEVSKISLYFVYLGIGSAVATFFQMACWMVTGERQSARIRNMYLKAVLRQDITFFDKDADMGEVVGRMSGDVVLIQDAMGEKVGKSIQLISSFIGGFVVAFIRGWLLTVILISIVPFMVLAGAAMSIVVNKMANREQAAYSEAAALVEQTIGSIKTVASFTGEREAKNRYNRSLDTSYESSVREGLAAGIGVGMVMLILFSTYGLAAWTGSLMIIRKGYTGGDVINIMFAVVNSSMSLGQASPCVQAFAAGKAAAFSMFETIGRKPDIDSSDTGGRKLDDISGDIELKDVYFRYPTRPYEQIFAGFSLFIPSCKTAALVGESGSGKSTVISLIERFYDPQGGEVLIDGINLKEFQLKWIREKIGLVGQEPVLFASSIKDNIAYGKDNSTIEEIRAAAELANAIPFVDKLPQGLETMVGEYGTQLSGGQKQRVAIARAILRNPRILLLDEATSALDAESERSVQEALDRIMTNRTTIIVAHRLSTVRNADMIAVIHQGKIVEKGSHTELVDLNGAYSQLISLQKDTRESEKEMTEDEAKSECTPGYQRRSSHCLLVDRPLSLQEASYVSDLLPSVVKNEEIELTELSSPTASKQSYELPLRRVVNLNRPEIPMLVFGGVFAVIYGSVLPIFGVIFSNLTKTFYEPPAELQKDSRFLMWMFVALGFVALIANTGQSYFFAASGGHLIRRIRLMSFEKVVHMEIGWFDRAENSSSAIGVKLSMDAATIRALVGDAVALIVQNLASVSLGVAIAFEANWRLALVVLALLPLLFFNSWAYLKFTKGFSADTKIMYEEATQVANDAVRNIRTVASFCGEEKVMSLYRNKCKAPKKTGKNLGLITGFGFGMSFFFVFSSYAITFYVGARLFQNGKATFEEIFRVFFALVMTAMAISVASSLTPDATKAKACAASLFAILDRKSEIDSSSNDGITLENVHGDIEFQQVSFTYPTRPNVHIFRNFDLAVQSGKMVALVGESGCGKSTVVSLLQRFYDPNAGQIMLDGTDIKQFQLRWLRQQMGLVSQEPLLFNDTIQANIAYGKEGEATEAEILAAAEAANAHRFISAMKKGYNTLVGERGVQLSGGQKQRVAIARAILKAPKILLLDEATSALDAESERVVQDALDRVMIGRTTVVVAHRLSTIKGASSIAVMKNGVIIEQGRHEKLINIKDGCYASLAAIHTTTS</sequence>
<feature type="transmembrane region" description="Helical" evidence="12">
    <location>
        <begin position="275"/>
        <end position="297"/>
    </location>
</feature>
<dbReference type="PANTHER" id="PTHR43394:SF16">
    <property type="entry name" value="ABC TRANSPORTER B FAMILY MEMBER 4-LIKE ISOFORM X1"/>
    <property type="match status" value="1"/>
</dbReference>
<evidence type="ECO:0000259" key="14">
    <source>
        <dbReference type="PROSITE" id="PS50929"/>
    </source>
</evidence>
<proteinExistence type="inferred from homology"/>
<keyword evidence="8 12" id="KW-1133">Transmembrane helix</keyword>
<evidence type="ECO:0000256" key="5">
    <source>
        <dbReference type="ARBA" id="ARBA00022737"/>
    </source>
</evidence>
<dbReference type="InterPro" id="IPR017871">
    <property type="entry name" value="ABC_transporter-like_CS"/>
</dbReference>
<dbReference type="EMBL" id="JABWDY010010341">
    <property type="protein sequence ID" value="KAF5200750.1"/>
    <property type="molecule type" value="Genomic_DNA"/>
</dbReference>
<comment type="caution">
    <text evidence="15">The sequence shown here is derived from an EMBL/GenBank/DDBJ whole genome shotgun (WGS) entry which is preliminary data.</text>
</comment>
<evidence type="ECO:0000313" key="16">
    <source>
        <dbReference type="Proteomes" id="UP000554482"/>
    </source>
</evidence>
<dbReference type="OrthoDB" id="6500128at2759"/>
<comment type="similarity">
    <text evidence="2">Belongs to the ABC transporter superfamily. ABCB family. Multidrug resistance exporter (TC 3.A.1.201) subfamily.</text>
</comment>
<protein>
    <submittedName>
        <fullName evidence="15">Abc transporter b family protein</fullName>
    </submittedName>
</protein>
<dbReference type="InterPro" id="IPR039421">
    <property type="entry name" value="Type_1_exporter"/>
</dbReference>
<feature type="transmembrane region" description="Helical" evidence="12">
    <location>
        <begin position="194"/>
        <end position="218"/>
    </location>
</feature>
<dbReference type="SMART" id="SM00382">
    <property type="entry name" value="AAA"/>
    <property type="match status" value="2"/>
</dbReference>
<dbReference type="SUPFAM" id="SSF52540">
    <property type="entry name" value="P-loop containing nucleoside triphosphate hydrolases"/>
    <property type="match status" value="2"/>
</dbReference>
<evidence type="ECO:0000256" key="7">
    <source>
        <dbReference type="ARBA" id="ARBA00022840"/>
    </source>
</evidence>
<dbReference type="GO" id="GO:0015421">
    <property type="term" value="F:ABC-type oligopeptide transporter activity"/>
    <property type="evidence" value="ECO:0007669"/>
    <property type="project" value="TreeGrafter"/>
</dbReference>
<organism evidence="15 16">
    <name type="scientific">Thalictrum thalictroides</name>
    <name type="common">Rue-anemone</name>
    <name type="synonym">Anemone thalictroides</name>
    <dbReference type="NCBI Taxonomy" id="46969"/>
    <lineage>
        <taxon>Eukaryota</taxon>
        <taxon>Viridiplantae</taxon>
        <taxon>Streptophyta</taxon>
        <taxon>Embryophyta</taxon>
        <taxon>Tracheophyta</taxon>
        <taxon>Spermatophyta</taxon>
        <taxon>Magnoliopsida</taxon>
        <taxon>Ranunculales</taxon>
        <taxon>Ranunculaceae</taxon>
        <taxon>Thalictroideae</taxon>
        <taxon>Thalictrum</taxon>
    </lineage>
</organism>
<dbReference type="InterPro" id="IPR011527">
    <property type="entry name" value="ABC1_TM_dom"/>
</dbReference>
<dbReference type="FunFam" id="3.40.50.300:FF:000066">
    <property type="entry name" value="ABC transporter B family member 1"/>
    <property type="match status" value="2"/>
</dbReference>
<dbReference type="InterPro" id="IPR027417">
    <property type="entry name" value="P-loop_NTPase"/>
</dbReference>
<dbReference type="FunFam" id="1.20.1560.10:FF:000009">
    <property type="entry name" value="ABC transporter B family member 1"/>
    <property type="match status" value="1"/>
</dbReference>
<dbReference type="PROSITE" id="PS00211">
    <property type="entry name" value="ABC_TRANSPORTER_1"/>
    <property type="match status" value="2"/>
</dbReference>
<feature type="transmembrane region" description="Helical" evidence="12">
    <location>
        <begin position="922"/>
        <end position="943"/>
    </location>
</feature>
<evidence type="ECO:0000256" key="6">
    <source>
        <dbReference type="ARBA" id="ARBA00022741"/>
    </source>
</evidence>
<evidence type="ECO:0000256" key="10">
    <source>
        <dbReference type="ARBA" id="ARBA00023180"/>
    </source>
</evidence>